<name>A0A1H2GTJ8_9GAMM</name>
<keyword evidence="2" id="KW-1185">Reference proteome</keyword>
<proteinExistence type="predicted"/>
<accession>A0A1H2GTJ8</accession>
<gene>
    <name evidence="1" type="ORF">SAMN05216210_2540</name>
</gene>
<dbReference type="AlphaFoldDB" id="A0A1H2GTJ8"/>
<dbReference type="EMBL" id="LT629787">
    <property type="protein sequence ID" value="SDU22944.1"/>
    <property type="molecule type" value="Genomic_DNA"/>
</dbReference>
<organism evidence="1 2">
    <name type="scientific">Halopseudomonas salegens</name>
    <dbReference type="NCBI Taxonomy" id="1434072"/>
    <lineage>
        <taxon>Bacteria</taxon>
        <taxon>Pseudomonadati</taxon>
        <taxon>Pseudomonadota</taxon>
        <taxon>Gammaproteobacteria</taxon>
        <taxon>Pseudomonadales</taxon>
        <taxon>Pseudomonadaceae</taxon>
        <taxon>Halopseudomonas</taxon>
    </lineage>
</organism>
<reference evidence="2" key="1">
    <citation type="submission" date="2016-10" db="EMBL/GenBank/DDBJ databases">
        <authorList>
            <person name="Varghese N."/>
            <person name="Submissions S."/>
        </authorList>
    </citation>
    <scope>NUCLEOTIDE SEQUENCE [LARGE SCALE GENOMIC DNA]</scope>
    <source>
        <strain evidence="2">CECT 8338</strain>
    </source>
</reference>
<protein>
    <submittedName>
        <fullName evidence="1">Uncharacterized protein</fullName>
    </submittedName>
</protein>
<evidence type="ECO:0000313" key="1">
    <source>
        <dbReference type="EMBL" id="SDU22944.1"/>
    </source>
</evidence>
<sequence length="68" mass="7737">MVAYRDGLSSNISCNDSAQHRYDVVESGDEHSPGKSRVLRQHLPEKQNHLRIMPDSCALFRAPSHIYD</sequence>
<dbReference type="STRING" id="1434072.SAMN05216210_2540"/>
<evidence type="ECO:0000313" key="2">
    <source>
        <dbReference type="Proteomes" id="UP000243924"/>
    </source>
</evidence>
<dbReference type="Proteomes" id="UP000243924">
    <property type="component" value="Chromosome I"/>
</dbReference>